<feature type="domain" description="Ribosome maturation factor RimP N-terminal" evidence="3">
    <location>
        <begin position="12"/>
        <end position="85"/>
    </location>
</feature>
<organism evidence="5">
    <name type="scientific">freshwater metagenome</name>
    <dbReference type="NCBI Taxonomy" id="449393"/>
    <lineage>
        <taxon>unclassified sequences</taxon>
        <taxon>metagenomes</taxon>
        <taxon>ecological metagenomes</taxon>
    </lineage>
</organism>
<name>A0A6J6BEU6_9ZZZZ</name>
<evidence type="ECO:0000256" key="1">
    <source>
        <dbReference type="ARBA" id="ARBA00022490"/>
    </source>
</evidence>
<dbReference type="Pfam" id="PF02576">
    <property type="entry name" value="RimP_N"/>
    <property type="match status" value="1"/>
</dbReference>
<feature type="domain" description="Ribosome maturation factor RimP C-terminal" evidence="4">
    <location>
        <begin position="88"/>
        <end position="153"/>
    </location>
</feature>
<dbReference type="EMBL" id="CAEZSM010000023">
    <property type="protein sequence ID" value="CAB4537436.1"/>
    <property type="molecule type" value="Genomic_DNA"/>
</dbReference>
<keyword evidence="2" id="KW-0690">Ribosome biogenesis</keyword>
<evidence type="ECO:0000259" key="3">
    <source>
        <dbReference type="Pfam" id="PF02576"/>
    </source>
</evidence>
<gene>
    <name evidence="5" type="ORF">UFOPK1438_00299</name>
    <name evidence="6" type="ORF">UFOPK2329_00416</name>
</gene>
<dbReference type="AlphaFoldDB" id="A0A6J6BEU6"/>
<dbReference type="SUPFAM" id="SSF74942">
    <property type="entry name" value="YhbC-like, C-terminal domain"/>
    <property type="match status" value="1"/>
</dbReference>
<dbReference type="EMBL" id="CAEZWZ010000043">
    <property type="protein sequence ID" value="CAB4669602.1"/>
    <property type="molecule type" value="Genomic_DNA"/>
</dbReference>
<keyword evidence="1" id="KW-0963">Cytoplasm</keyword>
<dbReference type="HAMAP" id="MF_01077">
    <property type="entry name" value="RimP"/>
    <property type="match status" value="1"/>
</dbReference>
<evidence type="ECO:0000313" key="6">
    <source>
        <dbReference type="EMBL" id="CAB4669602.1"/>
    </source>
</evidence>
<dbReference type="PANTHER" id="PTHR33867:SF1">
    <property type="entry name" value="RIBOSOME MATURATION FACTOR RIMP"/>
    <property type="match status" value="1"/>
</dbReference>
<dbReference type="NCBIfam" id="NF000930">
    <property type="entry name" value="PRK00092.2-2"/>
    <property type="match status" value="1"/>
</dbReference>
<sequence length="160" mass="17839">MNMTVQSSITQLITPAVTSAGFFLEEVQIANPGHHRIVTCIIDGTAPLNLDQVTEISRVISALLDEATFMDDSEFTLEVSSPGLDRPLTQERHWKKNLTRLIKVTSNDGSELIGRLKEYDDVKATLVENIKGREKTHVVAFADMKRAVVEVEFNRKGELS</sequence>
<dbReference type="CDD" id="cd01734">
    <property type="entry name" value="YlxS_C"/>
    <property type="match status" value="1"/>
</dbReference>
<evidence type="ECO:0000256" key="2">
    <source>
        <dbReference type="ARBA" id="ARBA00022517"/>
    </source>
</evidence>
<dbReference type="SUPFAM" id="SSF75420">
    <property type="entry name" value="YhbC-like, N-terminal domain"/>
    <property type="match status" value="1"/>
</dbReference>
<dbReference type="PANTHER" id="PTHR33867">
    <property type="entry name" value="RIBOSOME MATURATION FACTOR RIMP"/>
    <property type="match status" value="1"/>
</dbReference>
<dbReference type="InterPro" id="IPR028989">
    <property type="entry name" value="RimP_N"/>
</dbReference>
<dbReference type="GO" id="GO:0000028">
    <property type="term" value="P:ribosomal small subunit assembly"/>
    <property type="evidence" value="ECO:0007669"/>
    <property type="project" value="TreeGrafter"/>
</dbReference>
<dbReference type="GO" id="GO:0006412">
    <property type="term" value="P:translation"/>
    <property type="evidence" value="ECO:0007669"/>
    <property type="project" value="TreeGrafter"/>
</dbReference>
<dbReference type="Gene3D" id="3.30.300.70">
    <property type="entry name" value="RimP-like superfamily, N-terminal"/>
    <property type="match status" value="1"/>
</dbReference>
<dbReference type="InterPro" id="IPR003728">
    <property type="entry name" value="Ribosome_maturation_RimP"/>
</dbReference>
<evidence type="ECO:0000313" key="5">
    <source>
        <dbReference type="EMBL" id="CAB4537436.1"/>
    </source>
</evidence>
<dbReference type="InterPro" id="IPR028998">
    <property type="entry name" value="RimP_C"/>
</dbReference>
<dbReference type="InterPro" id="IPR035956">
    <property type="entry name" value="RimP_N_sf"/>
</dbReference>
<accession>A0A6J6BEU6</accession>
<reference evidence="5" key="1">
    <citation type="submission" date="2020-05" db="EMBL/GenBank/DDBJ databases">
        <authorList>
            <person name="Chiriac C."/>
            <person name="Salcher M."/>
            <person name="Ghai R."/>
            <person name="Kavagutti S V."/>
        </authorList>
    </citation>
    <scope>NUCLEOTIDE SEQUENCE</scope>
</reference>
<evidence type="ECO:0000259" key="4">
    <source>
        <dbReference type="Pfam" id="PF17384"/>
    </source>
</evidence>
<protein>
    <submittedName>
        <fullName evidence="5">Unannotated protein</fullName>
    </submittedName>
</protein>
<dbReference type="GO" id="GO:0005829">
    <property type="term" value="C:cytosol"/>
    <property type="evidence" value="ECO:0007669"/>
    <property type="project" value="TreeGrafter"/>
</dbReference>
<proteinExistence type="inferred from homology"/>
<dbReference type="InterPro" id="IPR036847">
    <property type="entry name" value="RimP_C_sf"/>
</dbReference>
<dbReference type="Pfam" id="PF17384">
    <property type="entry name" value="DUF150_C"/>
    <property type="match status" value="1"/>
</dbReference>